<evidence type="ECO:0000313" key="1">
    <source>
        <dbReference type="EMBL" id="JAE19447.1"/>
    </source>
</evidence>
<organism evidence="1">
    <name type="scientific">Arundo donax</name>
    <name type="common">Giant reed</name>
    <name type="synonym">Donax arundinaceus</name>
    <dbReference type="NCBI Taxonomy" id="35708"/>
    <lineage>
        <taxon>Eukaryota</taxon>
        <taxon>Viridiplantae</taxon>
        <taxon>Streptophyta</taxon>
        <taxon>Embryophyta</taxon>
        <taxon>Tracheophyta</taxon>
        <taxon>Spermatophyta</taxon>
        <taxon>Magnoliopsida</taxon>
        <taxon>Liliopsida</taxon>
        <taxon>Poales</taxon>
        <taxon>Poaceae</taxon>
        <taxon>PACMAD clade</taxon>
        <taxon>Arundinoideae</taxon>
        <taxon>Arundineae</taxon>
        <taxon>Arundo</taxon>
    </lineage>
</organism>
<dbReference type="AlphaFoldDB" id="A0A0A9G4K7"/>
<accession>A0A0A9G4K7</accession>
<name>A0A0A9G4K7_ARUDO</name>
<reference evidence="1" key="2">
    <citation type="journal article" date="2015" name="Data Brief">
        <title>Shoot transcriptome of the giant reed, Arundo donax.</title>
        <authorList>
            <person name="Barrero R.A."/>
            <person name="Guerrero F.D."/>
            <person name="Moolhuijzen P."/>
            <person name="Goolsby J.A."/>
            <person name="Tidwell J."/>
            <person name="Bellgard S.E."/>
            <person name="Bellgard M.I."/>
        </authorList>
    </citation>
    <scope>NUCLEOTIDE SEQUENCE</scope>
    <source>
        <tissue evidence="1">Shoot tissue taken approximately 20 cm above the soil surface</tissue>
    </source>
</reference>
<protein>
    <submittedName>
        <fullName evidence="1">Uncharacterized protein</fullName>
    </submittedName>
</protein>
<sequence length="41" mass="4530">MTPSDFPGWFMLSRIMGVYMVIPAQGSGTELPFPKGSHLVF</sequence>
<reference evidence="1" key="1">
    <citation type="submission" date="2014-09" db="EMBL/GenBank/DDBJ databases">
        <authorList>
            <person name="Magalhaes I.L.F."/>
            <person name="Oliveira U."/>
            <person name="Santos F.R."/>
            <person name="Vidigal T.H.D.A."/>
            <person name="Brescovit A.D."/>
            <person name="Santos A.J."/>
        </authorList>
    </citation>
    <scope>NUCLEOTIDE SEQUENCE</scope>
    <source>
        <tissue evidence="1">Shoot tissue taken approximately 20 cm above the soil surface</tissue>
    </source>
</reference>
<dbReference type="EMBL" id="GBRH01178449">
    <property type="protein sequence ID" value="JAE19447.1"/>
    <property type="molecule type" value="Transcribed_RNA"/>
</dbReference>
<proteinExistence type="predicted"/>